<evidence type="ECO:0000256" key="2">
    <source>
        <dbReference type="SAM" id="SignalP"/>
    </source>
</evidence>
<gene>
    <name evidence="3" type="ORF">ACFO5Q_06360</name>
</gene>
<keyword evidence="2" id="KW-0732">Signal</keyword>
<feature type="signal peptide" evidence="2">
    <location>
        <begin position="1"/>
        <end position="32"/>
    </location>
</feature>
<dbReference type="EMBL" id="JBHSCR010000003">
    <property type="protein sequence ID" value="MFC4347464.1"/>
    <property type="molecule type" value="Genomic_DNA"/>
</dbReference>
<feature type="region of interest" description="Disordered" evidence="1">
    <location>
        <begin position="82"/>
        <end position="106"/>
    </location>
</feature>
<proteinExistence type="predicted"/>
<dbReference type="RefSeq" id="WP_068153105.1">
    <property type="nucleotide sequence ID" value="NZ_JBHSCR010000003.1"/>
</dbReference>
<evidence type="ECO:0000313" key="4">
    <source>
        <dbReference type="Proteomes" id="UP001595776"/>
    </source>
</evidence>
<feature type="chain" id="PRO_5047342466" evidence="2">
    <location>
        <begin position="33"/>
        <end position="106"/>
    </location>
</feature>
<reference evidence="4" key="1">
    <citation type="journal article" date="2019" name="Int. J. Syst. Evol. Microbiol.">
        <title>The Global Catalogue of Microorganisms (GCM) 10K type strain sequencing project: providing services to taxonomists for standard genome sequencing and annotation.</title>
        <authorList>
            <consortium name="The Broad Institute Genomics Platform"/>
            <consortium name="The Broad Institute Genome Sequencing Center for Infectious Disease"/>
            <person name="Wu L."/>
            <person name="Ma J."/>
        </authorList>
    </citation>
    <scope>NUCLEOTIDE SEQUENCE [LARGE SCALE GENOMIC DNA]</scope>
    <source>
        <strain evidence="4">CGMCC 1.15304</strain>
    </source>
</reference>
<dbReference type="Proteomes" id="UP001595776">
    <property type="component" value="Unassembled WGS sequence"/>
</dbReference>
<accession>A0ABV8U9X2</accession>
<organism evidence="3 4">
    <name type="scientific">Kordiimonas lipolytica</name>
    <dbReference type="NCBI Taxonomy" id="1662421"/>
    <lineage>
        <taxon>Bacteria</taxon>
        <taxon>Pseudomonadati</taxon>
        <taxon>Pseudomonadota</taxon>
        <taxon>Alphaproteobacteria</taxon>
        <taxon>Kordiimonadales</taxon>
        <taxon>Kordiimonadaceae</taxon>
        <taxon>Kordiimonas</taxon>
    </lineage>
</organism>
<evidence type="ECO:0000256" key="1">
    <source>
        <dbReference type="SAM" id="MobiDB-lite"/>
    </source>
</evidence>
<sequence>MAFAESNNVKTSMKGRLIALLALFFVAAQFLAAAHNGAYGDSDHLHDGHPCIVASIVKKSSDMDMAETADFAFDDRAEWIEPTAQPHQADSETVRSRSIRAPPAHA</sequence>
<protein>
    <submittedName>
        <fullName evidence="3">Uncharacterized protein</fullName>
    </submittedName>
</protein>
<evidence type="ECO:0000313" key="3">
    <source>
        <dbReference type="EMBL" id="MFC4347464.1"/>
    </source>
</evidence>
<name>A0ABV8U9X2_9PROT</name>
<comment type="caution">
    <text evidence="3">The sequence shown here is derived from an EMBL/GenBank/DDBJ whole genome shotgun (WGS) entry which is preliminary data.</text>
</comment>
<keyword evidence="4" id="KW-1185">Reference proteome</keyword>